<feature type="transmembrane region" description="Helical" evidence="1">
    <location>
        <begin position="27"/>
        <end position="48"/>
    </location>
</feature>
<dbReference type="RefSeq" id="WP_034526336.1">
    <property type="nucleotide sequence ID" value="NZ_BBJM01000004.1"/>
</dbReference>
<keyword evidence="3" id="KW-1185">Reference proteome</keyword>
<evidence type="ECO:0008006" key="4">
    <source>
        <dbReference type="Google" id="ProtNLM"/>
    </source>
</evidence>
<evidence type="ECO:0000313" key="3">
    <source>
        <dbReference type="Proteomes" id="UP000028700"/>
    </source>
</evidence>
<dbReference type="OrthoDB" id="2249491at2"/>
<dbReference type="eggNOG" id="ENOG5030A6H">
    <property type="taxonomic scope" value="Bacteria"/>
</dbReference>
<reference evidence="2" key="1">
    <citation type="journal article" date="2014" name="Genome Announc.">
        <title>Draft Genome Sequence of Lactobacillus oryzae Strain SG293T.</title>
        <authorList>
            <person name="Tanizawa Y."/>
            <person name="Fujisawa T."/>
            <person name="Mochizuki T."/>
            <person name="Kaminuma E."/>
            <person name="Nakamura Y."/>
            <person name="Tohno M."/>
        </authorList>
    </citation>
    <scope>NUCLEOTIDE SEQUENCE [LARGE SCALE GENOMIC DNA]</scope>
    <source>
        <strain evidence="2">SG293</strain>
    </source>
</reference>
<dbReference type="Proteomes" id="UP000028700">
    <property type="component" value="Unassembled WGS sequence"/>
</dbReference>
<comment type="caution">
    <text evidence="2">The sequence shown here is derived from an EMBL/GenBank/DDBJ whole genome shotgun (WGS) entry which is preliminary data.</text>
</comment>
<organism evidence="2 3">
    <name type="scientific">Secundilactobacillus oryzae JCM 18671</name>
    <dbReference type="NCBI Taxonomy" id="1291743"/>
    <lineage>
        <taxon>Bacteria</taxon>
        <taxon>Bacillati</taxon>
        <taxon>Bacillota</taxon>
        <taxon>Bacilli</taxon>
        <taxon>Lactobacillales</taxon>
        <taxon>Lactobacillaceae</taxon>
        <taxon>Secundilactobacillus</taxon>
    </lineage>
</organism>
<dbReference type="EMBL" id="BBJM01000004">
    <property type="protein sequence ID" value="GAK47268.1"/>
    <property type="molecule type" value="Genomic_DNA"/>
</dbReference>
<dbReference type="Pfam" id="PF16069">
    <property type="entry name" value="DUF4811"/>
    <property type="match status" value="1"/>
</dbReference>
<sequence length="168" mass="19195">MIVLILFAGAIIFAASMIFLKPGLKKWLWVAAGLILAVGSCLLMILNFNSYLGMKEIHSTETKPLATVGQNGALLQYRQLGTKGERVYFYRDNPLEKRVKHTDATTSRVTLNRGAKTDSVRITRTYRVYRNEEWRLLFANGMPNHQLVRSHYTFSVKANEKIQKMTIK</sequence>
<proteinExistence type="predicted"/>
<dbReference type="AlphaFoldDB" id="A0A081BGV0"/>
<protein>
    <recommendedName>
        <fullName evidence="4">DUF4811 domain-containing protein</fullName>
    </recommendedName>
</protein>
<gene>
    <name evidence="2" type="ORF">LOSG293_040140</name>
</gene>
<evidence type="ECO:0000313" key="2">
    <source>
        <dbReference type="EMBL" id="GAK47268.1"/>
    </source>
</evidence>
<keyword evidence="1" id="KW-1133">Transmembrane helix</keyword>
<keyword evidence="1" id="KW-0472">Membrane</keyword>
<dbReference type="InterPro" id="IPR032083">
    <property type="entry name" value="DUF4811"/>
</dbReference>
<keyword evidence="1" id="KW-0812">Transmembrane</keyword>
<dbReference type="STRING" id="1291743.LOSG293_040140"/>
<accession>A0A081BGV0</accession>
<name>A0A081BGV0_9LACO</name>
<evidence type="ECO:0000256" key="1">
    <source>
        <dbReference type="SAM" id="Phobius"/>
    </source>
</evidence>